<dbReference type="Gene3D" id="3.30.40.10">
    <property type="entry name" value="Zinc/RING finger domain, C3HC4 (zinc finger)"/>
    <property type="match status" value="1"/>
</dbReference>
<evidence type="ECO:0000256" key="2">
    <source>
        <dbReference type="ARBA" id="ARBA00022771"/>
    </source>
</evidence>
<proteinExistence type="predicted"/>
<dbReference type="AlphaFoldDB" id="A0AA87YSR7"/>
<evidence type="ECO:0000259" key="5">
    <source>
        <dbReference type="PROSITE" id="PS50089"/>
    </source>
</evidence>
<dbReference type="EMBL" id="BTGU01005240">
    <property type="protein sequence ID" value="GMN21092.1"/>
    <property type="molecule type" value="Genomic_DNA"/>
</dbReference>
<keyword evidence="7" id="KW-1185">Reference proteome</keyword>
<reference evidence="6" key="1">
    <citation type="submission" date="2023-07" db="EMBL/GenBank/DDBJ databases">
        <title>draft genome sequence of fig (Ficus carica).</title>
        <authorList>
            <person name="Takahashi T."/>
            <person name="Nishimura K."/>
        </authorList>
    </citation>
    <scope>NUCLEOTIDE SEQUENCE</scope>
</reference>
<evidence type="ECO:0000313" key="7">
    <source>
        <dbReference type="Proteomes" id="UP001187192"/>
    </source>
</evidence>
<evidence type="ECO:0000256" key="4">
    <source>
        <dbReference type="PROSITE-ProRule" id="PRU00175"/>
    </source>
</evidence>
<evidence type="ECO:0000313" key="6">
    <source>
        <dbReference type="EMBL" id="GMN21092.1"/>
    </source>
</evidence>
<comment type="caution">
    <text evidence="6">The sequence shown here is derived from an EMBL/GenBank/DDBJ whole genome shotgun (WGS) entry which is preliminary data.</text>
</comment>
<evidence type="ECO:0000256" key="1">
    <source>
        <dbReference type="ARBA" id="ARBA00022723"/>
    </source>
</evidence>
<keyword evidence="3" id="KW-0862">Zinc</keyword>
<dbReference type="InterPro" id="IPR013083">
    <property type="entry name" value="Znf_RING/FYVE/PHD"/>
</dbReference>
<dbReference type="GO" id="GO:0016567">
    <property type="term" value="P:protein ubiquitination"/>
    <property type="evidence" value="ECO:0007669"/>
    <property type="project" value="TreeGrafter"/>
</dbReference>
<keyword evidence="1" id="KW-0479">Metal-binding</keyword>
<evidence type="ECO:0000256" key="3">
    <source>
        <dbReference type="ARBA" id="ARBA00022833"/>
    </source>
</evidence>
<dbReference type="InterPro" id="IPR011016">
    <property type="entry name" value="Znf_RING-CH"/>
</dbReference>
<dbReference type="GO" id="GO:0061630">
    <property type="term" value="F:ubiquitin protein ligase activity"/>
    <property type="evidence" value="ECO:0007669"/>
    <property type="project" value="TreeGrafter"/>
</dbReference>
<accession>A0AA87YSR7</accession>
<name>A0AA87YSR7_FICCA</name>
<dbReference type="PANTHER" id="PTHR45969:SF55">
    <property type="entry name" value="OS07G0686300 PROTEIN"/>
    <property type="match status" value="1"/>
</dbReference>
<gene>
    <name evidence="6" type="ORF">TIFTF001_047223</name>
</gene>
<dbReference type="SMART" id="SM00184">
    <property type="entry name" value="RING"/>
    <property type="match status" value="1"/>
</dbReference>
<dbReference type="SMART" id="SM00744">
    <property type="entry name" value="RINGv"/>
    <property type="match status" value="1"/>
</dbReference>
<feature type="domain" description="RING-type" evidence="5">
    <location>
        <begin position="8"/>
        <end position="50"/>
    </location>
</feature>
<dbReference type="CDD" id="cd16448">
    <property type="entry name" value="RING-H2"/>
    <property type="match status" value="1"/>
</dbReference>
<keyword evidence="2 4" id="KW-0863">Zinc-finger</keyword>
<dbReference type="SUPFAM" id="SSF57850">
    <property type="entry name" value="RING/U-box"/>
    <property type="match status" value="1"/>
</dbReference>
<dbReference type="PANTHER" id="PTHR45969">
    <property type="entry name" value="RING ZINC FINGER PROTEIN-RELATED"/>
    <property type="match status" value="1"/>
</dbReference>
<sequence>MDGPSGHCAVCLGEVEEGEEIIELRCSHVFHNLCLERWIRFKHTTCPLCRGSLAPPLSAAAAVAATVEADFGVEVLFFKFCSFRSNDDERDSWWLR</sequence>
<protein>
    <recommendedName>
        <fullName evidence="5">RING-type domain-containing protein</fullName>
    </recommendedName>
</protein>
<dbReference type="Pfam" id="PF13639">
    <property type="entry name" value="zf-RING_2"/>
    <property type="match status" value="1"/>
</dbReference>
<organism evidence="6 7">
    <name type="scientific">Ficus carica</name>
    <name type="common">Common fig</name>
    <dbReference type="NCBI Taxonomy" id="3494"/>
    <lineage>
        <taxon>Eukaryota</taxon>
        <taxon>Viridiplantae</taxon>
        <taxon>Streptophyta</taxon>
        <taxon>Embryophyta</taxon>
        <taxon>Tracheophyta</taxon>
        <taxon>Spermatophyta</taxon>
        <taxon>Magnoliopsida</taxon>
        <taxon>eudicotyledons</taxon>
        <taxon>Gunneridae</taxon>
        <taxon>Pentapetalae</taxon>
        <taxon>rosids</taxon>
        <taxon>fabids</taxon>
        <taxon>Rosales</taxon>
        <taxon>Moraceae</taxon>
        <taxon>Ficeae</taxon>
        <taxon>Ficus</taxon>
    </lineage>
</organism>
<dbReference type="PROSITE" id="PS50089">
    <property type="entry name" value="ZF_RING_2"/>
    <property type="match status" value="1"/>
</dbReference>
<dbReference type="GO" id="GO:0008270">
    <property type="term" value="F:zinc ion binding"/>
    <property type="evidence" value="ECO:0007669"/>
    <property type="project" value="UniProtKB-KW"/>
</dbReference>
<dbReference type="Proteomes" id="UP001187192">
    <property type="component" value="Unassembled WGS sequence"/>
</dbReference>
<dbReference type="InterPro" id="IPR001841">
    <property type="entry name" value="Znf_RING"/>
</dbReference>